<evidence type="ECO:0000259" key="10">
    <source>
        <dbReference type="Pfam" id="PF02784"/>
    </source>
</evidence>
<keyword evidence="4" id="KW-0456">Lyase</keyword>
<comment type="pathway">
    <text evidence="5">Amine and polyamine biosynthesis; putrescine biosynthesis via L-ornithine pathway; putrescine from L-ornithine: step 1/1.</text>
</comment>
<dbReference type="PANTHER" id="PTHR11482">
    <property type="entry name" value="ARGININE/DIAMINOPIMELATE/ORNITHINE DECARBOXYLASE"/>
    <property type="match status" value="1"/>
</dbReference>
<dbReference type="InterPro" id="IPR029066">
    <property type="entry name" value="PLP-binding_barrel"/>
</dbReference>
<dbReference type="OrthoDB" id="9802147at2"/>
<dbReference type="PANTHER" id="PTHR11482:SF6">
    <property type="entry name" value="ORNITHINE DECARBOXYLASE 1-RELATED"/>
    <property type="match status" value="1"/>
</dbReference>
<dbReference type="InterPro" id="IPR022653">
    <property type="entry name" value="De-COase2_pyr-phos_BS"/>
</dbReference>
<feature type="domain" description="Orn/DAP/Arg decarboxylase 2 N-terminal" evidence="10">
    <location>
        <begin position="32"/>
        <end position="263"/>
    </location>
</feature>
<proteinExistence type="inferred from homology"/>
<protein>
    <recommendedName>
        <fullName evidence="6">ornithine decarboxylase</fullName>
        <ecNumber evidence="6">4.1.1.17</ecNumber>
    </recommendedName>
</protein>
<dbReference type="EC" id="4.1.1.17" evidence="6"/>
<feature type="region of interest" description="Disordered" evidence="9">
    <location>
        <begin position="307"/>
        <end position="327"/>
    </location>
</feature>
<evidence type="ECO:0000313" key="12">
    <source>
        <dbReference type="Proteomes" id="UP000184066"/>
    </source>
</evidence>
<evidence type="ECO:0000256" key="3">
    <source>
        <dbReference type="ARBA" id="ARBA00022898"/>
    </source>
</evidence>
<organism evidence="11 12">
    <name type="scientific">Oceanicella actignis</name>
    <dbReference type="NCBI Taxonomy" id="1189325"/>
    <lineage>
        <taxon>Bacteria</taxon>
        <taxon>Pseudomonadati</taxon>
        <taxon>Pseudomonadota</taxon>
        <taxon>Alphaproteobacteria</taxon>
        <taxon>Rhodobacterales</taxon>
        <taxon>Paracoccaceae</taxon>
        <taxon>Oceanicella</taxon>
    </lineage>
</organism>
<dbReference type="STRING" id="1189325.SAMN04488119_103285"/>
<evidence type="ECO:0000256" key="4">
    <source>
        <dbReference type="ARBA" id="ARBA00023239"/>
    </source>
</evidence>
<dbReference type="FunFam" id="3.20.20.10:FF:000008">
    <property type="entry name" value="Ornithine decarboxylase"/>
    <property type="match status" value="1"/>
</dbReference>
<comment type="similarity">
    <text evidence="2">Belongs to the Orn/Lys/Arg decarboxylase class-II family.</text>
</comment>
<comment type="catalytic activity">
    <reaction evidence="7">
        <text>L-ornithine + H(+) = putrescine + CO2</text>
        <dbReference type="Rhea" id="RHEA:22964"/>
        <dbReference type="ChEBI" id="CHEBI:15378"/>
        <dbReference type="ChEBI" id="CHEBI:16526"/>
        <dbReference type="ChEBI" id="CHEBI:46911"/>
        <dbReference type="ChEBI" id="CHEBI:326268"/>
        <dbReference type="EC" id="4.1.1.17"/>
    </reaction>
</comment>
<dbReference type="AlphaFoldDB" id="A0A1M7SCJ9"/>
<gene>
    <name evidence="11" type="ORF">SAMN05216200_102223</name>
</gene>
<dbReference type="SUPFAM" id="SSF50621">
    <property type="entry name" value="Alanine racemase C-terminal domain-like"/>
    <property type="match status" value="1"/>
</dbReference>
<feature type="active site" description="Proton donor" evidence="8">
    <location>
        <position position="327"/>
    </location>
</feature>
<dbReference type="Pfam" id="PF02784">
    <property type="entry name" value="Orn_Arg_deC_N"/>
    <property type="match status" value="1"/>
</dbReference>
<evidence type="ECO:0000256" key="6">
    <source>
        <dbReference type="ARBA" id="ARBA00034138"/>
    </source>
</evidence>
<evidence type="ECO:0000256" key="9">
    <source>
        <dbReference type="SAM" id="MobiDB-lite"/>
    </source>
</evidence>
<evidence type="ECO:0000256" key="2">
    <source>
        <dbReference type="ARBA" id="ARBA00008872"/>
    </source>
</evidence>
<feature type="modified residue" description="N6-(pyridoxal phosphate)lysine" evidence="8">
    <location>
        <position position="52"/>
    </location>
</feature>
<dbReference type="EMBL" id="FRDL01000002">
    <property type="protein sequence ID" value="SHN56237.1"/>
    <property type="molecule type" value="Genomic_DNA"/>
</dbReference>
<dbReference type="SUPFAM" id="SSF51419">
    <property type="entry name" value="PLP-binding barrel"/>
    <property type="match status" value="1"/>
</dbReference>
<dbReference type="GO" id="GO:0004586">
    <property type="term" value="F:ornithine decarboxylase activity"/>
    <property type="evidence" value="ECO:0007669"/>
    <property type="project" value="UniProtKB-EC"/>
</dbReference>
<dbReference type="RefSeq" id="WP_072746294.1">
    <property type="nucleotide sequence ID" value="NZ_FOHL01000003.1"/>
</dbReference>
<dbReference type="InterPro" id="IPR002433">
    <property type="entry name" value="Orn_de-COase"/>
</dbReference>
<evidence type="ECO:0000256" key="8">
    <source>
        <dbReference type="PIRSR" id="PIRSR600183-50"/>
    </source>
</evidence>
<evidence type="ECO:0000256" key="7">
    <source>
        <dbReference type="ARBA" id="ARBA00049127"/>
    </source>
</evidence>
<dbReference type="PROSITE" id="PS00878">
    <property type="entry name" value="ODR_DC_2_1"/>
    <property type="match status" value="1"/>
</dbReference>
<dbReference type="GO" id="GO:0005737">
    <property type="term" value="C:cytoplasm"/>
    <property type="evidence" value="ECO:0007669"/>
    <property type="project" value="TreeGrafter"/>
</dbReference>
<accession>A0A1M7SCJ9</accession>
<dbReference type="Proteomes" id="UP000184066">
    <property type="component" value="Unassembled WGS sequence"/>
</dbReference>
<evidence type="ECO:0000256" key="1">
    <source>
        <dbReference type="ARBA" id="ARBA00001933"/>
    </source>
</evidence>
<dbReference type="InterPro" id="IPR000183">
    <property type="entry name" value="Orn/DAP/Arg_de-COase"/>
</dbReference>
<dbReference type="PRINTS" id="PR01179">
    <property type="entry name" value="ODADCRBXLASE"/>
</dbReference>
<sequence>MLHAPIIWPDAVTFLAAEAPEEPVFIFAPAALKAQARRFLDGFPGLTTYAVKANAHPQVLATLLEAGVRAFDVASPDEIETVLSLAPDARLHYHNPVKSRAELAFAHRRGVRVFACDSAAELAKMREVLPPEGVQISVRFRMPAKGAAYDFGAKFGAEPEAAARLLAEAAAAGFAPALTFHPGTQCLNPDAWRIYIEAAARIARMAGVRLAQLNVGGGFPARRTGDEAFALEDYFAAIAEAARRAFGDQVPPLACEPGRAMAADCMSVATRVKLVREDGAVFLNDGIYGALAEAPLLGSATRMRVLDPSGRPRRGAPRPRVVFGPTCDSVDRLPGEPALPDDLAEGDFVLFEGLGAYGMATVTRFNGYGPTRVATVSAPRPV</sequence>
<keyword evidence="12" id="KW-1185">Reference proteome</keyword>
<keyword evidence="3 8" id="KW-0663">Pyridoxal phosphate</keyword>
<dbReference type="InterPro" id="IPR022644">
    <property type="entry name" value="De-COase2_N"/>
</dbReference>
<evidence type="ECO:0000256" key="5">
    <source>
        <dbReference type="ARBA" id="ARBA00034115"/>
    </source>
</evidence>
<dbReference type="InterPro" id="IPR009006">
    <property type="entry name" value="Ala_racemase/Decarboxylase_C"/>
</dbReference>
<dbReference type="GO" id="GO:0033387">
    <property type="term" value="P:putrescine biosynthetic process from arginine, via ornithine"/>
    <property type="evidence" value="ECO:0007669"/>
    <property type="project" value="TreeGrafter"/>
</dbReference>
<dbReference type="Gene3D" id="3.20.20.10">
    <property type="entry name" value="Alanine racemase"/>
    <property type="match status" value="1"/>
</dbReference>
<reference evidence="11 12" key="1">
    <citation type="submission" date="2016-12" db="EMBL/GenBank/DDBJ databases">
        <authorList>
            <person name="Song W.-J."/>
            <person name="Kurnit D.M."/>
        </authorList>
    </citation>
    <scope>NUCLEOTIDE SEQUENCE [LARGE SCALE GENOMIC DNA]</scope>
    <source>
        <strain evidence="11 12">CGMCC 1.10808</strain>
    </source>
</reference>
<dbReference type="PRINTS" id="PR01182">
    <property type="entry name" value="ORNDCRBXLASE"/>
</dbReference>
<name>A0A1M7SCJ9_9RHOB</name>
<evidence type="ECO:0000313" key="11">
    <source>
        <dbReference type="EMBL" id="SHN56237.1"/>
    </source>
</evidence>
<dbReference type="Gene3D" id="2.40.37.10">
    <property type="entry name" value="Lyase, Ornithine Decarboxylase, Chain A, domain 1"/>
    <property type="match status" value="1"/>
</dbReference>
<comment type="cofactor">
    <cofactor evidence="1 8">
        <name>pyridoxal 5'-phosphate</name>
        <dbReference type="ChEBI" id="CHEBI:597326"/>
    </cofactor>
</comment>